<dbReference type="Gramene" id="AUR62038455-RA">
    <property type="protein sequence ID" value="AUR62038455-RA:cds"/>
    <property type="gene ID" value="AUR62038455"/>
</dbReference>
<dbReference type="EnsemblPlants" id="AUR62038455-RA">
    <property type="protein sequence ID" value="AUR62038455-RA:cds"/>
    <property type="gene ID" value="AUR62038455"/>
</dbReference>
<evidence type="ECO:0000313" key="2">
    <source>
        <dbReference type="Proteomes" id="UP000596660"/>
    </source>
</evidence>
<keyword evidence="2" id="KW-1185">Reference proteome</keyword>
<organism evidence="1 2">
    <name type="scientific">Chenopodium quinoa</name>
    <name type="common">Quinoa</name>
    <dbReference type="NCBI Taxonomy" id="63459"/>
    <lineage>
        <taxon>Eukaryota</taxon>
        <taxon>Viridiplantae</taxon>
        <taxon>Streptophyta</taxon>
        <taxon>Embryophyta</taxon>
        <taxon>Tracheophyta</taxon>
        <taxon>Spermatophyta</taxon>
        <taxon>Magnoliopsida</taxon>
        <taxon>eudicotyledons</taxon>
        <taxon>Gunneridae</taxon>
        <taxon>Pentapetalae</taxon>
        <taxon>Caryophyllales</taxon>
        <taxon>Chenopodiaceae</taxon>
        <taxon>Chenopodioideae</taxon>
        <taxon>Atripliceae</taxon>
        <taxon>Chenopodium</taxon>
    </lineage>
</organism>
<evidence type="ECO:0000313" key="1">
    <source>
        <dbReference type="EnsemblPlants" id="AUR62038455-RA:cds"/>
    </source>
</evidence>
<protein>
    <submittedName>
        <fullName evidence="1">Uncharacterized protein</fullName>
    </submittedName>
</protein>
<reference evidence="1" key="1">
    <citation type="journal article" date="2017" name="Nature">
        <title>The genome of Chenopodium quinoa.</title>
        <authorList>
            <person name="Jarvis D.E."/>
            <person name="Ho Y.S."/>
            <person name="Lightfoot D.J."/>
            <person name="Schmoeckel S.M."/>
            <person name="Li B."/>
            <person name="Borm T.J.A."/>
            <person name="Ohyanagi H."/>
            <person name="Mineta K."/>
            <person name="Michell C.T."/>
            <person name="Saber N."/>
            <person name="Kharbatia N.M."/>
            <person name="Rupper R.R."/>
            <person name="Sharp A.R."/>
            <person name="Dally N."/>
            <person name="Boughton B.A."/>
            <person name="Woo Y.H."/>
            <person name="Gao G."/>
            <person name="Schijlen E.G.W.M."/>
            <person name="Guo X."/>
            <person name="Momin A.A."/>
            <person name="Negrao S."/>
            <person name="Al-Babili S."/>
            <person name="Gehring C."/>
            <person name="Roessner U."/>
            <person name="Jung C."/>
            <person name="Murphy K."/>
            <person name="Arold S.T."/>
            <person name="Gojobori T."/>
            <person name="van der Linden C.G."/>
            <person name="van Loo E.N."/>
            <person name="Jellen E.N."/>
            <person name="Maughan P.J."/>
            <person name="Tester M."/>
        </authorList>
    </citation>
    <scope>NUCLEOTIDE SEQUENCE [LARGE SCALE GENOMIC DNA]</scope>
    <source>
        <strain evidence="1">cv. PI 614886</strain>
    </source>
</reference>
<dbReference type="OMA" id="YEMFPQA"/>
<dbReference type="PANTHER" id="PTHR37181:SF1">
    <property type="entry name" value="F6A14.6 PROTEIN"/>
    <property type="match status" value="1"/>
</dbReference>
<name>A0A803N0H1_CHEQI</name>
<dbReference type="PANTHER" id="PTHR37181">
    <property type="entry name" value="F6A14.6 PROTEIN"/>
    <property type="match status" value="1"/>
</dbReference>
<reference evidence="1" key="2">
    <citation type="submission" date="2021-03" db="UniProtKB">
        <authorList>
            <consortium name="EnsemblPlants"/>
        </authorList>
    </citation>
    <scope>IDENTIFICATION</scope>
</reference>
<dbReference type="GO" id="GO:0006364">
    <property type="term" value="P:rRNA processing"/>
    <property type="evidence" value="ECO:0007669"/>
    <property type="project" value="EnsemblPlants"/>
</dbReference>
<dbReference type="Proteomes" id="UP000596660">
    <property type="component" value="Unplaced"/>
</dbReference>
<accession>A0A803N0H1</accession>
<sequence length="494" mass="54568">MTVLEQILEASNHQQSIDEPLNYPFNLSADTIIPNLKPSSENPLSLLQPLSGFEISQPDVKLIELTSTFFKKLKRKIKSPQSLSSASFVKLLTSFLEQVGVIKFGGLDGLVSKKDSDGNVEGYCCKLVEKLGSFVGRDVMGLVIEGCLILGNWMILETLIINKFIVDHGVRSDLLYNLVTKGRSELVCLCLRYFDDLESADLGRALKCFLSPSKEGCLNMVSVMSEWESEATAAIEKVGDKKSSGKKLGLAKDAALLLMVAYDQFSQAELCLHFLLSSSNVDEVVFSSALSKLNAEEMLNFVRYLGKWLHKYERFPHVGPCPKAATTLGLNLCQWVPRVEDVVKAFGLVVDEHFSSLALHSEFHEVLKAVEGVVSSLVSEGRFCCSVANVIEVLKPEVGGSPPTLGYEKNLSFFTHLQAGIISDEFLITQRWNLNPGVYGKIVRNAVDTFQRHVGQVITQIQEAASKFDLCINCNVPRNAVLQAHLLLSAMRRT</sequence>
<dbReference type="AlphaFoldDB" id="A0A803N0H1"/>
<proteinExistence type="predicted"/>